<protein>
    <recommendedName>
        <fullName evidence="2">DUF7907 domain-containing protein</fullName>
    </recommendedName>
</protein>
<dbReference type="AlphaFoldDB" id="A0AAD6HNU3"/>
<evidence type="ECO:0000313" key="4">
    <source>
        <dbReference type="Proteomes" id="UP001215712"/>
    </source>
</evidence>
<feature type="signal peptide" evidence="1">
    <location>
        <begin position="1"/>
        <end position="16"/>
    </location>
</feature>
<feature type="chain" id="PRO_5042198338" description="DUF7907 domain-containing protein" evidence="1">
    <location>
        <begin position="17"/>
        <end position="170"/>
    </location>
</feature>
<comment type="caution">
    <text evidence="3">The sequence shown here is derived from an EMBL/GenBank/DDBJ whole genome shotgun (WGS) entry which is preliminary data.</text>
</comment>
<evidence type="ECO:0000313" key="3">
    <source>
        <dbReference type="EMBL" id="KAJ5728245.1"/>
    </source>
</evidence>
<organism evidence="3 4">
    <name type="scientific">Penicillium malachiteum</name>
    <dbReference type="NCBI Taxonomy" id="1324776"/>
    <lineage>
        <taxon>Eukaryota</taxon>
        <taxon>Fungi</taxon>
        <taxon>Dikarya</taxon>
        <taxon>Ascomycota</taxon>
        <taxon>Pezizomycotina</taxon>
        <taxon>Eurotiomycetes</taxon>
        <taxon>Eurotiomycetidae</taxon>
        <taxon>Eurotiales</taxon>
        <taxon>Aspergillaceae</taxon>
        <taxon>Penicillium</taxon>
    </lineage>
</organism>
<sequence length="170" mass="18153">MKFFASLALMAATALAGPIGVRSTHATSEFKLKTHGATIDALNNLYVYAYHSGAGLNDAVLSSNASEATPFWITNGTVYADLEDSYSWGLSINGDTDEASWEPVVIDADGGESGYSISHGKLIGSTEEEFDGWLVCPWYHNAPQLFGLVSGFDAVIPSSCSKVTLEVIYE</sequence>
<name>A0AAD6HNU3_9EURO</name>
<reference evidence="3" key="1">
    <citation type="journal article" date="2023" name="IMA Fungus">
        <title>Comparative genomic study of the Penicillium genus elucidates a diverse pangenome and 15 lateral gene transfer events.</title>
        <authorList>
            <person name="Petersen C."/>
            <person name="Sorensen T."/>
            <person name="Nielsen M.R."/>
            <person name="Sondergaard T.E."/>
            <person name="Sorensen J.L."/>
            <person name="Fitzpatrick D.A."/>
            <person name="Frisvad J.C."/>
            <person name="Nielsen K.L."/>
        </authorList>
    </citation>
    <scope>NUCLEOTIDE SEQUENCE</scope>
    <source>
        <strain evidence="3">IBT 17514</strain>
    </source>
</reference>
<gene>
    <name evidence="3" type="ORF">N7493_004575</name>
</gene>
<evidence type="ECO:0000256" key="1">
    <source>
        <dbReference type="SAM" id="SignalP"/>
    </source>
</evidence>
<dbReference type="EMBL" id="JAQJAN010000005">
    <property type="protein sequence ID" value="KAJ5728245.1"/>
    <property type="molecule type" value="Genomic_DNA"/>
</dbReference>
<keyword evidence="1" id="KW-0732">Signal</keyword>
<proteinExistence type="predicted"/>
<evidence type="ECO:0000259" key="2">
    <source>
        <dbReference type="Pfam" id="PF25484"/>
    </source>
</evidence>
<dbReference type="Pfam" id="PF25484">
    <property type="entry name" value="DUF7907"/>
    <property type="match status" value="1"/>
</dbReference>
<keyword evidence="4" id="KW-1185">Reference proteome</keyword>
<reference evidence="3" key="2">
    <citation type="submission" date="2023-01" db="EMBL/GenBank/DDBJ databases">
        <authorList>
            <person name="Petersen C."/>
        </authorList>
    </citation>
    <scope>NUCLEOTIDE SEQUENCE</scope>
    <source>
        <strain evidence="3">IBT 17514</strain>
    </source>
</reference>
<dbReference type="Proteomes" id="UP001215712">
    <property type="component" value="Unassembled WGS sequence"/>
</dbReference>
<feature type="domain" description="DUF7907" evidence="2">
    <location>
        <begin position="28"/>
        <end position="166"/>
    </location>
</feature>
<accession>A0AAD6HNU3</accession>
<dbReference type="InterPro" id="IPR057229">
    <property type="entry name" value="DUF7907"/>
</dbReference>